<evidence type="ECO:0000313" key="2">
    <source>
        <dbReference type="Proteomes" id="UP001172386"/>
    </source>
</evidence>
<proteinExistence type="predicted"/>
<comment type="caution">
    <text evidence="1">The sequence shown here is derived from an EMBL/GenBank/DDBJ whole genome shotgun (WGS) entry which is preliminary data.</text>
</comment>
<organism evidence="1 2">
    <name type="scientific">Neophaeococcomyces mojaviensis</name>
    <dbReference type="NCBI Taxonomy" id="3383035"/>
    <lineage>
        <taxon>Eukaryota</taxon>
        <taxon>Fungi</taxon>
        <taxon>Dikarya</taxon>
        <taxon>Ascomycota</taxon>
        <taxon>Pezizomycotina</taxon>
        <taxon>Eurotiomycetes</taxon>
        <taxon>Chaetothyriomycetidae</taxon>
        <taxon>Chaetothyriales</taxon>
        <taxon>Chaetothyriales incertae sedis</taxon>
        <taxon>Neophaeococcomyces</taxon>
    </lineage>
</organism>
<dbReference type="EMBL" id="JAPDRQ010000231">
    <property type="protein sequence ID" value="KAJ9651878.1"/>
    <property type="molecule type" value="Genomic_DNA"/>
</dbReference>
<protein>
    <submittedName>
        <fullName evidence="1">Uncharacterized protein</fullName>
    </submittedName>
</protein>
<dbReference type="Proteomes" id="UP001172386">
    <property type="component" value="Unassembled WGS sequence"/>
</dbReference>
<accession>A0ACC2ZW98</accession>
<sequence length="1061" mass="119110">MGDVHSGDRRYTLEELGIVRLHNAYGEEQLSIYLPPNDIFGLGQGQAVFNSNTQKWELTSTTGLKLGRKPDTVWKQKSLTTKPTNLSTRPVKWTRCLPKNEHVDTFLNAIDWKNTPLGILETWPPSLQTYLDIVFTDGQAAAIYWGDELCAIYNAETARILAGRLNMPHDLLGVPFAKMWPELWNDFAPIFDSISTKGTGMEALEVNLFPETNGILEETFWQGSFLPIRDNDCRIRGFYNRVRETTKNVINERRSKVFSALVAKPKITGDFIFKHLISSLSLSERDFPFAFIYSADEDVAAGRCHLKFQYGEGIPLGGHPLIPEETELHEGHIGFVPFFRTAKSRAEALILHTADRTLPPHMLEGFQWRGFGDAPRSIAILPLSTNERLLAILVFGLNPRRPYDDEYDDFVNVLIRLASATVASAIGHEKAQNRTERLAKQIEDNERSVREIAEYGPVGIARIALSGKLVWGNDQFYEITGHSRAEEDHYEMSFMEVVHPEDQKLASDLWSTMRGTQRTVSSPLRLKRTWKPPPNRGSSSEDAQPVWVLLSSFPIKRDGDLKAFAVSVTDISQFKWAERIQSESATAAKEAKRLQENFIDIISHEMRNPLSAITQLADGISTSLADFEATGKRGEDARDILSNNVESSRTILLCAAHQKRIIDDVLTLSKLDSMLLSITPVVVQPYKIVEDVLKMFEGEFTANEIKVESETAPSYDEHKVDWVALDPSRLTQIFINLITNAVKFTKLEAHRKITIRVGANNTRPPSLAGVKWFPTNKKYPDLTAGPEWGDGAAIYICFEVRDTGRGLEQSEMTKLFGRFQQATEKTHIKYGGSGLGLFISRELTETQGGEIGVLSQRGKGTTFAFYVKSRRAEAPDDSALMPQPAQPHKSATDALRRTASSNAEKGIQERLRVLLVEDNVINAKVLTKQLEKAECEVHVANHGMEALDFLRKTKAWEGIQDEQDATDIDVCLMDVEMPIMDGLTCTRRIRQLEGEGKLRRHISIVATTANARQEQIDKVIQAGADDVLPKPFKVKECLDKMREVLARTAHGSNVQRPRTGQ</sequence>
<reference evidence="1" key="1">
    <citation type="submission" date="2022-10" db="EMBL/GenBank/DDBJ databases">
        <title>Culturing micro-colonial fungi from biological soil crusts in the Mojave desert and describing Neophaeococcomyces mojavensis, and introducing the new genera and species Taxawa tesnikishii.</title>
        <authorList>
            <person name="Kurbessoian T."/>
            <person name="Stajich J.E."/>
        </authorList>
    </citation>
    <scope>NUCLEOTIDE SEQUENCE</scope>
    <source>
        <strain evidence="1">JES_112</strain>
    </source>
</reference>
<gene>
    <name evidence="1" type="ORF">H2198_008876</name>
</gene>
<keyword evidence="2" id="KW-1185">Reference proteome</keyword>
<name>A0ACC2ZW98_9EURO</name>
<evidence type="ECO:0000313" key="1">
    <source>
        <dbReference type="EMBL" id="KAJ9651878.1"/>
    </source>
</evidence>